<evidence type="ECO:0000313" key="2">
    <source>
        <dbReference type="Proteomes" id="UP000037460"/>
    </source>
</evidence>
<organism evidence="1 2">
    <name type="scientific">Chrysochromulina tobinii</name>
    <dbReference type="NCBI Taxonomy" id="1460289"/>
    <lineage>
        <taxon>Eukaryota</taxon>
        <taxon>Haptista</taxon>
        <taxon>Haptophyta</taxon>
        <taxon>Prymnesiophyceae</taxon>
        <taxon>Prymnesiales</taxon>
        <taxon>Chrysochromulinaceae</taxon>
        <taxon>Chrysochromulina</taxon>
    </lineage>
</organism>
<name>A0A0M0JPI7_9EUKA</name>
<reference evidence="2" key="1">
    <citation type="journal article" date="2015" name="PLoS Genet.">
        <title>Genome Sequence and Transcriptome Analyses of Chrysochromulina tobin: Metabolic Tools for Enhanced Algal Fitness in the Prominent Order Prymnesiales (Haptophyceae).</title>
        <authorList>
            <person name="Hovde B.T."/>
            <person name="Deodato C.R."/>
            <person name="Hunsperger H.M."/>
            <person name="Ryken S.A."/>
            <person name="Yost W."/>
            <person name="Jha R.K."/>
            <person name="Patterson J."/>
            <person name="Monnat R.J. Jr."/>
            <person name="Barlow S.B."/>
            <person name="Starkenburg S.R."/>
            <person name="Cattolico R.A."/>
        </authorList>
    </citation>
    <scope>NUCLEOTIDE SEQUENCE</scope>
    <source>
        <strain evidence="2">CCMP291</strain>
    </source>
</reference>
<proteinExistence type="predicted"/>
<sequence>MVKEGHDSTIRPKVQTYEFDNGRMYLDVWAADGKAQLSKTFLGRLRVLKVLACATITTVLIFSDWGEGTHCFTPVRDGLTSWWRTFSQMDVADVAKGRSVGAPLPELRSSACDDKRN</sequence>
<gene>
    <name evidence="1" type="ORF">Ctob_012018</name>
</gene>
<accession>A0A0M0JPI7</accession>
<protein>
    <submittedName>
        <fullName evidence="1">Uncharacterized protein</fullName>
    </submittedName>
</protein>
<dbReference type="AlphaFoldDB" id="A0A0M0JPI7"/>
<dbReference type="OrthoDB" id="2501249at2759"/>
<evidence type="ECO:0000313" key="1">
    <source>
        <dbReference type="EMBL" id="KOO28430.1"/>
    </source>
</evidence>
<dbReference type="EMBL" id="JWZX01002570">
    <property type="protein sequence ID" value="KOO28430.1"/>
    <property type="molecule type" value="Genomic_DNA"/>
</dbReference>
<dbReference type="Proteomes" id="UP000037460">
    <property type="component" value="Unassembled WGS sequence"/>
</dbReference>
<comment type="caution">
    <text evidence="1">The sequence shown here is derived from an EMBL/GenBank/DDBJ whole genome shotgun (WGS) entry which is preliminary data.</text>
</comment>
<keyword evidence="2" id="KW-1185">Reference proteome</keyword>